<evidence type="ECO:0000313" key="2">
    <source>
        <dbReference type="Proteomes" id="UP000276133"/>
    </source>
</evidence>
<dbReference type="AlphaFoldDB" id="A0A3M7RIJ7"/>
<reference evidence="1 2" key="1">
    <citation type="journal article" date="2018" name="Sci. Rep.">
        <title>Genomic signatures of local adaptation to the degree of environmental predictability in rotifers.</title>
        <authorList>
            <person name="Franch-Gras L."/>
            <person name="Hahn C."/>
            <person name="Garcia-Roger E.M."/>
            <person name="Carmona M.J."/>
            <person name="Serra M."/>
            <person name="Gomez A."/>
        </authorList>
    </citation>
    <scope>NUCLEOTIDE SEQUENCE [LARGE SCALE GENOMIC DNA]</scope>
    <source>
        <strain evidence="1">HYR1</strain>
    </source>
</reference>
<evidence type="ECO:0000313" key="1">
    <source>
        <dbReference type="EMBL" id="RNA23393.1"/>
    </source>
</evidence>
<dbReference type="Proteomes" id="UP000276133">
    <property type="component" value="Unassembled WGS sequence"/>
</dbReference>
<sequence>METSGDVRNYLIVMYRIFSEWSEKTLQRKRSEEFLQRKVLSLIPHDESNFVILYTEKKSDF</sequence>
<organism evidence="1 2">
    <name type="scientific">Brachionus plicatilis</name>
    <name type="common">Marine rotifer</name>
    <name type="synonym">Brachionus muelleri</name>
    <dbReference type="NCBI Taxonomy" id="10195"/>
    <lineage>
        <taxon>Eukaryota</taxon>
        <taxon>Metazoa</taxon>
        <taxon>Spiralia</taxon>
        <taxon>Gnathifera</taxon>
        <taxon>Rotifera</taxon>
        <taxon>Eurotatoria</taxon>
        <taxon>Monogononta</taxon>
        <taxon>Pseudotrocha</taxon>
        <taxon>Ploima</taxon>
        <taxon>Brachionidae</taxon>
        <taxon>Brachionus</taxon>
    </lineage>
</organism>
<protein>
    <submittedName>
        <fullName evidence="1">Uncharacterized protein</fullName>
    </submittedName>
</protein>
<proteinExistence type="predicted"/>
<keyword evidence="2" id="KW-1185">Reference proteome</keyword>
<comment type="caution">
    <text evidence="1">The sequence shown here is derived from an EMBL/GenBank/DDBJ whole genome shotgun (WGS) entry which is preliminary data.</text>
</comment>
<gene>
    <name evidence="1" type="ORF">BpHYR1_053289</name>
</gene>
<name>A0A3M7RIJ7_BRAPC</name>
<dbReference type="EMBL" id="REGN01003294">
    <property type="protein sequence ID" value="RNA23393.1"/>
    <property type="molecule type" value="Genomic_DNA"/>
</dbReference>
<accession>A0A3M7RIJ7</accession>